<reference evidence="5" key="1">
    <citation type="journal article" date="2014" name="Genome Announc.">
        <title>Draft Genome Sequences of Marine Flavobacterium Nonlabens Strains NR17, NR24, NR27, NR32, NR33, and Ara13.</title>
        <authorList>
            <person name="Nakanishi M."/>
            <person name="Meirelles P."/>
            <person name="Suzuki R."/>
            <person name="Takatani N."/>
            <person name="Mino S."/>
            <person name="Suda W."/>
            <person name="Oshima K."/>
            <person name="Hattori M."/>
            <person name="Ohkuma M."/>
            <person name="Hosokawa M."/>
            <person name="Miyashita K."/>
            <person name="Thompson F.L."/>
            <person name="Niwa A."/>
            <person name="Sawabe T."/>
            <person name="Sawabe T."/>
        </authorList>
    </citation>
    <scope>NUCLEOTIDE SEQUENCE [LARGE SCALE GENOMIC DNA]</scope>
    <source>
        <strain evidence="5">JCM 19294</strain>
    </source>
</reference>
<dbReference type="GO" id="GO:0042597">
    <property type="term" value="C:periplasmic space"/>
    <property type="evidence" value="ECO:0007669"/>
    <property type="project" value="UniProtKB-SubCell"/>
</dbReference>
<dbReference type="Pfam" id="PF22384">
    <property type="entry name" value="PBP2_Ca3427_like"/>
    <property type="match status" value="1"/>
</dbReference>
<dbReference type="AlphaFoldDB" id="A0A090Q5J4"/>
<keyword evidence="6" id="KW-1185">Reference proteome</keyword>
<comment type="similarity">
    <text evidence="2">Belongs to the bacterial solute-binding protein SsuA/TauA family.</text>
</comment>
<feature type="domain" description="Ca3427-like PBP 2" evidence="4">
    <location>
        <begin position="100"/>
        <end position="182"/>
    </location>
</feature>
<keyword evidence="3" id="KW-0732">Signal</keyword>
<dbReference type="Proteomes" id="UP000029221">
    <property type="component" value="Unassembled WGS sequence"/>
</dbReference>
<dbReference type="InterPro" id="IPR054364">
    <property type="entry name" value="Ca3427-like_PBP2"/>
</dbReference>
<dbReference type="PANTHER" id="PTHR30024">
    <property type="entry name" value="ALIPHATIC SULFONATES-BINDING PROTEIN-RELATED"/>
    <property type="match status" value="1"/>
</dbReference>
<comment type="subcellular location">
    <subcellularLocation>
        <location evidence="1">Periplasm</location>
    </subcellularLocation>
</comment>
<dbReference type="CDD" id="cd13637">
    <property type="entry name" value="PBP2_Ca3427_like"/>
    <property type="match status" value="1"/>
</dbReference>
<evidence type="ECO:0000313" key="6">
    <source>
        <dbReference type="Proteomes" id="UP000029221"/>
    </source>
</evidence>
<dbReference type="STRING" id="319236.BST91_03775"/>
<evidence type="ECO:0000256" key="2">
    <source>
        <dbReference type="ARBA" id="ARBA00010742"/>
    </source>
</evidence>
<evidence type="ECO:0000259" key="4">
    <source>
        <dbReference type="Pfam" id="PF22384"/>
    </source>
</evidence>
<sequence length="294" mass="33486">MKKTTIRIGGVPEHFNLPWHLAIEDKAFEKVGLDLQWQDIPEGTGRMSKMLRDNELDVACILTDGIVKDIIAGNPSKILQVYVQTPLLWGVHAPGTLEANNTRQLEDGKIAISRYGSGSHLMSYLMAKKHGWDTTELDFELVHTLDGAVEALSNNKAQLFLWERYMTQPLVDGGVFKRLETIATPWPSFVIAAREESIKEKEEALSKMLYVINTYTADFKLIPSIDRTIAAHYDLQVGDVQQWMLRTEYSDDQLWDTTVDTILEEFTAVGIIDKEVKLEELIKDLPKYEQEMED</sequence>
<organism evidence="5 6">
    <name type="scientific">Nonlabens tegetincola</name>
    <dbReference type="NCBI Taxonomy" id="323273"/>
    <lineage>
        <taxon>Bacteria</taxon>
        <taxon>Pseudomonadati</taxon>
        <taxon>Bacteroidota</taxon>
        <taxon>Flavobacteriia</taxon>
        <taxon>Flavobacteriales</taxon>
        <taxon>Flavobacteriaceae</taxon>
        <taxon>Nonlabens</taxon>
    </lineage>
</organism>
<evidence type="ECO:0000256" key="3">
    <source>
        <dbReference type="ARBA" id="ARBA00022729"/>
    </source>
</evidence>
<dbReference type="EMBL" id="BBML01000004">
    <property type="protein sequence ID" value="GAK96978.1"/>
    <property type="molecule type" value="Genomic_DNA"/>
</dbReference>
<name>A0A090Q5J4_9FLAO</name>
<accession>A0A090Q5J4</accession>
<dbReference type="SUPFAM" id="SSF53850">
    <property type="entry name" value="Periplasmic binding protein-like II"/>
    <property type="match status" value="1"/>
</dbReference>
<evidence type="ECO:0000256" key="1">
    <source>
        <dbReference type="ARBA" id="ARBA00004418"/>
    </source>
</evidence>
<dbReference type="PANTHER" id="PTHR30024:SF47">
    <property type="entry name" value="TAURINE-BINDING PERIPLASMIC PROTEIN"/>
    <property type="match status" value="1"/>
</dbReference>
<dbReference type="RefSeq" id="WP_042278539.1">
    <property type="nucleotide sequence ID" value="NZ_BBML01000004.1"/>
</dbReference>
<proteinExistence type="inferred from homology"/>
<dbReference type="Gene3D" id="3.40.190.10">
    <property type="entry name" value="Periplasmic binding protein-like II"/>
    <property type="match status" value="2"/>
</dbReference>
<comment type="caution">
    <text evidence="5">The sequence shown here is derived from an EMBL/GenBank/DDBJ whole genome shotgun (WGS) entry which is preliminary data.</text>
</comment>
<protein>
    <recommendedName>
        <fullName evidence="4">Ca3427-like PBP 2 domain-containing protein</fullName>
    </recommendedName>
</protein>
<gene>
    <name evidence="5" type="ORF">JCM19294_484</name>
</gene>
<evidence type="ECO:0000313" key="5">
    <source>
        <dbReference type="EMBL" id="GAK96978.1"/>
    </source>
</evidence>
<dbReference type="eggNOG" id="COG0715">
    <property type="taxonomic scope" value="Bacteria"/>
</dbReference>